<dbReference type="Gene3D" id="3.40.50.1820">
    <property type="entry name" value="alpha/beta hydrolase"/>
    <property type="match status" value="1"/>
</dbReference>
<dbReference type="Proteomes" id="UP000830671">
    <property type="component" value="Chromosome 9"/>
</dbReference>
<dbReference type="InterPro" id="IPR029058">
    <property type="entry name" value="AB_hydrolase_fold"/>
</dbReference>
<protein>
    <recommendedName>
        <fullName evidence="1">AB hydrolase-1 domain-containing protein</fullName>
    </recommendedName>
</protein>
<reference evidence="2" key="1">
    <citation type="journal article" date="2021" name="Mol. Plant Microbe Interact.">
        <title>Complete Genome Sequence of the Plant-Pathogenic Fungus Colletotrichum lupini.</title>
        <authorList>
            <person name="Baroncelli R."/>
            <person name="Pensec F."/>
            <person name="Da Lio D."/>
            <person name="Boufleur T."/>
            <person name="Vicente I."/>
            <person name="Sarrocco S."/>
            <person name="Picot A."/>
            <person name="Baraldi E."/>
            <person name="Sukno S."/>
            <person name="Thon M."/>
            <person name="Le Floch G."/>
        </authorList>
    </citation>
    <scope>NUCLEOTIDE SEQUENCE</scope>
    <source>
        <strain evidence="2">IMI 504893</strain>
    </source>
</reference>
<dbReference type="InterPro" id="IPR000073">
    <property type="entry name" value="AB_hydrolase_1"/>
</dbReference>
<evidence type="ECO:0000313" key="2">
    <source>
        <dbReference type="EMBL" id="UQC91524.1"/>
    </source>
</evidence>
<dbReference type="RefSeq" id="XP_049153122.1">
    <property type="nucleotide sequence ID" value="XM_049295975.1"/>
</dbReference>
<dbReference type="InterPro" id="IPR050471">
    <property type="entry name" value="AB_hydrolase"/>
</dbReference>
<dbReference type="EMBL" id="CP019481">
    <property type="protein sequence ID" value="UQC91524.1"/>
    <property type="molecule type" value="Genomic_DNA"/>
</dbReference>
<evidence type="ECO:0000313" key="3">
    <source>
        <dbReference type="Proteomes" id="UP000830671"/>
    </source>
</evidence>
<feature type="domain" description="AB hydrolase-1" evidence="1">
    <location>
        <begin position="71"/>
        <end position="290"/>
    </location>
</feature>
<dbReference type="KEGG" id="clup:CLUP02_17060"/>
<evidence type="ECO:0000259" key="1">
    <source>
        <dbReference type="Pfam" id="PF00561"/>
    </source>
</evidence>
<organism evidence="2 3">
    <name type="scientific">Colletotrichum lupini</name>
    <dbReference type="NCBI Taxonomy" id="145971"/>
    <lineage>
        <taxon>Eukaryota</taxon>
        <taxon>Fungi</taxon>
        <taxon>Dikarya</taxon>
        <taxon>Ascomycota</taxon>
        <taxon>Pezizomycotina</taxon>
        <taxon>Sordariomycetes</taxon>
        <taxon>Hypocreomycetidae</taxon>
        <taxon>Glomerellales</taxon>
        <taxon>Glomerellaceae</taxon>
        <taxon>Colletotrichum</taxon>
        <taxon>Colletotrichum acutatum species complex</taxon>
    </lineage>
</organism>
<dbReference type="PANTHER" id="PTHR43433:SF5">
    <property type="entry name" value="AB HYDROLASE-1 DOMAIN-CONTAINING PROTEIN"/>
    <property type="match status" value="1"/>
</dbReference>
<dbReference type="SUPFAM" id="SSF53474">
    <property type="entry name" value="alpha/beta-Hydrolases"/>
    <property type="match status" value="1"/>
</dbReference>
<dbReference type="PANTHER" id="PTHR43433">
    <property type="entry name" value="HYDROLASE, ALPHA/BETA FOLD FAMILY PROTEIN"/>
    <property type="match status" value="1"/>
</dbReference>
<name>A0A9Q8WQ42_9PEZI</name>
<dbReference type="Pfam" id="PF00561">
    <property type="entry name" value="Abhydrolase_1"/>
    <property type="match status" value="1"/>
</dbReference>
<proteinExistence type="predicted"/>
<sequence length="331" mass="36776">MAQYGNAPNQSILVKGLKMAYRWLGPNDGIPVIHLVSFRSVHTSQYLGEEHSLTPTRATMSQIDPVSMNKIAEKRPVILFDNAGVGRSEGQVPTPYAGWADYCAELIVRLGFNQVDVLAFSMGGCAAQMLALNYPGLVRRLILIGSLPSIGPGIILRPPAPFQGIRMAHDHESQEPVLLESCFHSSDASQAAGRATFRRMLAARDDWSDLIDANSTRRQVQAFAKFMNPQHSSEGSFGRFDELRIPVLIIRGSHDYVFERQTCQAMARRMYNAAVSVYEFPDAGHAPHWQYPEGFAEVDDSFLCAQDTMAVQELPANWVRWIHGSDLISII</sequence>
<gene>
    <name evidence="2" type="ORF">CLUP02_17060</name>
</gene>
<dbReference type="AlphaFoldDB" id="A0A9Q8WQ42"/>
<accession>A0A9Q8WQ42</accession>
<dbReference type="GeneID" id="73350985"/>
<keyword evidence="3" id="KW-1185">Reference proteome</keyword>